<evidence type="ECO:0000313" key="1">
    <source>
        <dbReference type="EMBL" id="MDR6712227.1"/>
    </source>
</evidence>
<comment type="caution">
    <text evidence="1">The sequence shown here is derived from an EMBL/GenBank/DDBJ whole genome shotgun (WGS) entry which is preliminary data.</text>
</comment>
<evidence type="ECO:0000313" key="2">
    <source>
        <dbReference type="Proteomes" id="UP001259587"/>
    </source>
</evidence>
<proteinExistence type="predicted"/>
<keyword evidence="2" id="KW-1185">Reference proteome</keyword>
<reference evidence="1" key="1">
    <citation type="submission" date="2023-07" db="EMBL/GenBank/DDBJ databases">
        <title>Sorghum-associated microbial communities from plants grown in Nebraska, USA.</title>
        <authorList>
            <person name="Schachtman D."/>
        </authorList>
    </citation>
    <scope>NUCLEOTIDE SEQUENCE</scope>
    <source>
        <strain evidence="1">BE56</strain>
    </source>
</reference>
<accession>A0ACC6K1C9</accession>
<protein>
    <submittedName>
        <fullName evidence="1">Amino acid transporter</fullName>
    </submittedName>
</protein>
<name>A0ACC6K1C9_9PSED</name>
<organism evidence="1 2">
    <name type="scientific">Pseudomonas hunanensis</name>
    <dbReference type="NCBI Taxonomy" id="1247546"/>
    <lineage>
        <taxon>Bacteria</taxon>
        <taxon>Pseudomonadati</taxon>
        <taxon>Pseudomonadota</taxon>
        <taxon>Gammaproteobacteria</taxon>
        <taxon>Pseudomonadales</taxon>
        <taxon>Pseudomonadaceae</taxon>
        <taxon>Pseudomonas</taxon>
    </lineage>
</organism>
<dbReference type="EMBL" id="JAVDTH010000008">
    <property type="protein sequence ID" value="MDR6712227.1"/>
    <property type="molecule type" value="Genomic_DNA"/>
</dbReference>
<sequence>MANQPCSAAQAAPAQLRRVLGLPALVFFGLVYMVPLTIFTTYGIVTELTGGRTAGAYLVTLLAMLFTATSYSFMVKRYPVAGSAYSYTNLAFGPNIGFLAGWSLLLDYLFIPMINYLLIGLFLNIAFPAIPAWSIMLASIALVTVLNVIGIHSVAKASNLIVGAQIVFIGVFVALSWQTLGSGQSVDFLAPLLGDGSAPGFAPLMAGAAVLCLSFLGFDAVSTLAEESRDARRDVPRAIILTTLGAGVLFTLLAYLSQLVLPGSSFANVDAAANEVMAKAGGQFLANFFTAAFVAGSLGSALASQAAVSRILFTMGRDGVLPQRTFGHLSPRFGTPVFAILLVSAFSLLALVIDLATLASLISFGALVAFSAVNLAVVRTHLMMDTSQRTPLGVLRYGVVPLVGLSLTLWLWTSLSALTLVIGLCWFALGLAYLAVLTAGFRRPMRLVDFSEAG</sequence>
<dbReference type="Proteomes" id="UP001259587">
    <property type="component" value="Unassembled WGS sequence"/>
</dbReference>
<gene>
    <name evidence="1" type="ORF">J2W83_001825</name>
</gene>